<organism evidence="5 6">
    <name type="scientific">Pseudocercospora musae</name>
    <dbReference type="NCBI Taxonomy" id="113226"/>
    <lineage>
        <taxon>Eukaryota</taxon>
        <taxon>Fungi</taxon>
        <taxon>Dikarya</taxon>
        <taxon>Ascomycota</taxon>
        <taxon>Pezizomycotina</taxon>
        <taxon>Dothideomycetes</taxon>
        <taxon>Dothideomycetidae</taxon>
        <taxon>Mycosphaerellales</taxon>
        <taxon>Mycosphaerellaceae</taxon>
        <taxon>Pseudocercospora</taxon>
    </lineage>
</organism>
<reference evidence="5 6" key="1">
    <citation type="submission" date="2015-07" db="EMBL/GenBank/DDBJ databases">
        <title>Comparative genomics of the Sigatoka disease complex on banana suggests a link between parallel evolutionary changes in Pseudocercospora fijiensis and Pseudocercospora eumusae and increased virulence on the banana host.</title>
        <authorList>
            <person name="Chang T.-C."/>
            <person name="Salvucci A."/>
            <person name="Crous P.W."/>
            <person name="Stergiopoulos I."/>
        </authorList>
    </citation>
    <scope>NUCLEOTIDE SEQUENCE [LARGE SCALE GENOMIC DNA]</scope>
    <source>
        <strain evidence="5 6">CBS 116634</strain>
    </source>
</reference>
<dbReference type="Proteomes" id="UP000073492">
    <property type="component" value="Unassembled WGS sequence"/>
</dbReference>
<dbReference type="EMBL" id="LFZO01000266">
    <property type="protein sequence ID" value="KXT10343.1"/>
    <property type="molecule type" value="Genomic_DNA"/>
</dbReference>
<evidence type="ECO:0000256" key="3">
    <source>
        <dbReference type="ARBA" id="ARBA00022691"/>
    </source>
</evidence>
<evidence type="ECO:0000256" key="2">
    <source>
        <dbReference type="ARBA" id="ARBA00022679"/>
    </source>
</evidence>
<protein>
    <recommendedName>
        <fullName evidence="4">O-methyltransferase C-terminal domain-containing protein</fullName>
    </recommendedName>
</protein>
<sequence length="116" mass="12725">MSANQGNLAYSIDHIADNFDGGGLGNGSVLDVAGGAGTVSRSLAKKFQHLNFVVQDLPDVVSAVAVDAEDMARIGFMGHDMFTPQPIKDANVYFFRRVFVEWTTRQRRQFKTSSQL</sequence>
<dbReference type="OrthoDB" id="10250130at2759"/>
<dbReference type="GO" id="GO:0032259">
    <property type="term" value="P:methylation"/>
    <property type="evidence" value="ECO:0007669"/>
    <property type="project" value="UniProtKB-KW"/>
</dbReference>
<evidence type="ECO:0000313" key="5">
    <source>
        <dbReference type="EMBL" id="KXT10343.1"/>
    </source>
</evidence>
<dbReference type="SUPFAM" id="SSF53335">
    <property type="entry name" value="S-adenosyl-L-methionine-dependent methyltransferases"/>
    <property type="match status" value="1"/>
</dbReference>
<dbReference type="PANTHER" id="PTHR43712">
    <property type="entry name" value="PUTATIVE (AFU_ORTHOLOGUE AFUA_4G14580)-RELATED"/>
    <property type="match status" value="1"/>
</dbReference>
<comment type="caution">
    <text evidence="5">The sequence shown here is derived from an EMBL/GenBank/DDBJ whole genome shotgun (WGS) entry which is preliminary data.</text>
</comment>
<evidence type="ECO:0000259" key="4">
    <source>
        <dbReference type="Pfam" id="PF00891"/>
    </source>
</evidence>
<dbReference type="AlphaFoldDB" id="A0A139I6F5"/>
<dbReference type="GO" id="GO:0008171">
    <property type="term" value="F:O-methyltransferase activity"/>
    <property type="evidence" value="ECO:0007669"/>
    <property type="project" value="InterPro"/>
</dbReference>
<dbReference type="PROSITE" id="PS51683">
    <property type="entry name" value="SAM_OMT_II"/>
    <property type="match status" value="1"/>
</dbReference>
<keyword evidence="6" id="KW-1185">Reference proteome</keyword>
<keyword evidence="3" id="KW-0949">S-adenosyl-L-methionine</keyword>
<feature type="domain" description="O-methyltransferase C-terminal" evidence="4">
    <location>
        <begin position="28"/>
        <end position="106"/>
    </location>
</feature>
<dbReference type="PANTHER" id="PTHR43712:SF5">
    <property type="entry name" value="O-METHYLTRANSFERASE ASQN-RELATED"/>
    <property type="match status" value="1"/>
</dbReference>
<evidence type="ECO:0000313" key="6">
    <source>
        <dbReference type="Proteomes" id="UP000073492"/>
    </source>
</evidence>
<dbReference type="InterPro" id="IPR001077">
    <property type="entry name" value="COMT_C"/>
</dbReference>
<dbReference type="InterPro" id="IPR029063">
    <property type="entry name" value="SAM-dependent_MTases_sf"/>
</dbReference>
<dbReference type="STRING" id="113226.A0A139I6F5"/>
<name>A0A139I6F5_9PEZI</name>
<dbReference type="InterPro" id="IPR016461">
    <property type="entry name" value="COMT-like"/>
</dbReference>
<proteinExistence type="predicted"/>
<dbReference type="Gene3D" id="3.40.50.150">
    <property type="entry name" value="Vaccinia Virus protein VP39"/>
    <property type="match status" value="1"/>
</dbReference>
<gene>
    <name evidence="5" type="ORF">AC579_4956</name>
</gene>
<evidence type="ECO:0000256" key="1">
    <source>
        <dbReference type="ARBA" id="ARBA00022603"/>
    </source>
</evidence>
<dbReference type="Pfam" id="PF00891">
    <property type="entry name" value="Methyltransf_2"/>
    <property type="match status" value="1"/>
</dbReference>
<accession>A0A139I6F5</accession>
<keyword evidence="1" id="KW-0489">Methyltransferase</keyword>
<keyword evidence="2" id="KW-0808">Transferase</keyword>